<dbReference type="SUPFAM" id="SSF46785">
    <property type="entry name" value="Winged helix' DNA-binding domain"/>
    <property type="match status" value="1"/>
</dbReference>
<keyword evidence="9" id="KW-1185">Reference proteome</keyword>
<evidence type="ECO:0000256" key="4">
    <source>
        <dbReference type="ARBA" id="ARBA00022490"/>
    </source>
</evidence>
<comment type="caution">
    <text evidence="8">The sequence shown here is derived from an EMBL/GenBank/DDBJ whole genome shotgun (WGS) entry which is preliminary data.</text>
</comment>
<evidence type="ECO:0000256" key="5">
    <source>
        <dbReference type="ARBA" id="ARBA00022790"/>
    </source>
</evidence>
<dbReference type="InterPro" id="IPR036390">
    <property type="entry name" value="WH_DNA-bd_sf"/>
</dbReference>
<dbReference type="Pfam" id="PF01399">
    <property type="entry name" value="PCI"/>
    <property type="match status" value="1"/>
</dbReference>
<gene>
    <name evidence="8" type="ORF">WJX74_004006</name>
</gene>
<keyword evidence="6" id="KW-0539">Nucleus</keyword>
<dbReference type="GO" id="GO:0005737">
    <property type="term" value="C:cytoplasm"/>
    <property type="evidence" value="ECO:0007669"/>
    <property type="project" value="UniProtKB-SubCell"/>
</dbReference>
<evidence type="ECO:0000256" key="1">
    <source>
        <dbReference type="ARBA" id="ARBA00004123"/>
    </source>
</evidence>
<organism evidence="8 9">
    <name type="scientific">Apatococcus lobatus</name>
    <dbReference type="NCBI Taxonomy" id="904363"/>
    <lineage>
        <taxon>Eukaryota</taxon>
        <taxon>Viridiplantae</taxon>
        <taxon>Chlorophyta</taxon>
        <taxon>core chlorophytes</taxon>
        <taxon>Trebouxiophyceae</taxon>
        <taxon>Chlorellales</taxon>
        <taxon>Chlorellaceae</taxon>
        <taxon>Apatococcus</taxon>
    </lineage>
</organism>
<evidence type="ECO:0000313" key="8">
    <source>
        <dbReference type="EMBL" id="KAK9822751.1"/>
    </source>
</evidence>
<dbReference type="GO" id="GO:0008180">
    <property type="term" value="C:COP9 signalosome"/>
    <property type="evidence" value="ECO:0007669"/>
    <property type="project" value="UniProtKB-KW"/>
</dbReference>
<dbReference type="EMBL" id="JALJOS010000030">
    <property type="protein sequence ID" value="KAK9822751.1"/>
    <property type="molecule type" value="Genomic_DNA"/>
</dbReference>
<dbReference type="PANTHER" id="PTHR14145">
    <property type="entry name" value="26S PROTESOME SUBUNIT 6"/>
    <property type="match status" value="1"/>
</dbReference>
<feature type="domain" description="PCI" evidence="7">
    <location>
        <begin position="205"/>
        <end position="375"/>
    </location>
</feature>
<dbReference type="InterPro" id="IPR045135">
    <property type="entry name" value="Rpn7_N"/>
</dbReference>
<sequence length="429" mass="48399">MQASADQPLDLEGYAANYSSHGKTNRLTFIASKSNNASLQLDALRLAADELQNSYDTTRYGEICRQIGGRLGPLYVADSTKLAKKQLEAEQKHQALDNELLGYKNNLIKNSIRICQTSMGDHAYNRGNLQDAFKCYVRSRDYCSTAKDITQMCLNVIKVAIELNNYGHVQNYVTKAESTPDVQKDNTISTKLKCASGLAALKDKKYKQAARRFTEVSAELGSTYSEVISLQDVALYGSLCSLASCDRQELKRTIIDNFRYREVLNASPEIRDMVYDFYNSKYAACLSTLDRLKPLFLLDLHLHQHVSSLCTQVRNRALIQYSTPFTSVNLATMAPAFITDVRGLENELAKLIQDNQIQARIDSNAKILHARHTNVRSQTFKAALQAGDDYLQETHRLLLRASLMRHDLLQRAQQKGGRMQHQEQPMRIG</sequence>
<evidence type="ECO:0000256" key="3">
    <source>
        <dbReference type="ARBA" id="ARBA00008793"/>
    </source>
</evidence>
<evidence type="ECO:0000256" key="2">
    <source>
        <dbReference type="ARBA" id="ARBA00004496"/>
    </source>
</evidence>
<evidence type="ECO:0000256" key="6">
    <source>
        <dbReference type="ARBA" id="ARBA00023242"/>
    </source>
</evidence>
<evidence type="ECO:0000259" key="7">
    <source>
        <dbReference type="PROSITE" id="PS50250"/>
    </source>
</evidence>
<keyword evidence="5" id="KW-0736">Signalosome</keyword>
<accession>A0AAW1QMR2</accession>
<name>A0AAW1QMR2_9CHLO</name>
<dbReference type="PANTHER" id="PTHR14145:SF2">
    <property type="entry name" value="COP9 SIGNALOSOME COMPLEX SUBUNIT 1"/>
    <property type="match status" value="1"/>
</dbReference>
<protein>
    <recommendedName>
        <fullName evidence="7">PCI domain-containing protein</fullName>
    </recommendedName>
</protein>
<dbReference type="SMART" id="SM00088">
    <property type="entry name" value="PINT"/>
    <property type="match status" value="1"/>
</dbReference>
<dbReference type="InterPro" id="IPR000717">
    <property type="entry name" value="PCI_dom"/>
</dbReference>
<dbReference type="InterPro" id="IPR019585">
    <property type="entry name" value="Rpn7/CSN1"/>
</dbReference>
<dbReference type="PROSITE" id="PS50250">
    <property type="entry name" value="PCI"/>
    <property type="match status" value="1"/>
</dbReference>
<evidence type="ECO:0000313" key="9">
    <source>
        <dbReference type="Proteomes" id="UP001438707"/>
    </source>
</evidence>
<dbReference type="Gene3D" id="1.25.40.570">
    <property type="match status" value="1"/>
</dbReference>
<dbReference type="AlphaFoldDB" id="A0AAW1QMR2"/>
<comment type="similarity">
    <text evidence="3">Belongs to the CSN1 family.</text>
</comment>
<keyword evidence="4" id="KW-0963">Cytoplasm</keyword>
<comment type="subcellular location">
    <subcellularLocation>
        <location evidence="2">Cytoplasm</location>
    </subcellularLocation>
    <subcellularLocation>
        <location evidence="1">Nucleus</location>
    </subcellularLocation>
</comment>
<dbReference type="Pfam" id="PF10602">
    <property type="entry name" value="RPN7"/>
    <property type="match status" value="1"/>
</dbReference>
<proteinExistence type="inferred from homology"/>
<reference evidence="8 9" key="1">
    <citation type="journal article" date="2024" name="Nat. Commun.">
        <title>Phylogenomics reveals the evolutionary origins of lichenization in chlorophyte algae.</title>
        <authorList>
            <person name="Puginier C."/>
            <person name="Libourel C."/>
            <person name="Otte J."/>
            <person name="Skaloud P."/>
            <person name="Haon M."/>
            <person name="Grisel S."/>
            <person name="Petersen M."/>
            <person name="Berrin J.G."/>
            <person name="Delaux P.M."/>
            <person name="Dal Grande F."/>
            <person name="Keller J."/>
        </authorList>
    </citation>
    <scope>NUCLEOTIDE SEQUENCE [LARGE SCALE GENOMIC DNA]</scope>
    <source>
        <strain evidence="8 9">SAG 2145</strain>
    </source>
</reference>
<dbReference type="Proteomes" id="UP001438707">
    <property type="component" value="Unassembled WGS sequence"/>
</dbReference>